<dbReference type="InterPro" id="IPR025411">
    <property type="entry name" value="DUF4136"/>
</dbReference>
<accession>A0A1C9W434</accession>
<dbReference type="Proteomes" id="UP000095672">
    <property type="component" value="Chromosome"/>
</dbReference>
<keyword evidence="3" id="KW-1185">Reference proteome</keyword>
<protein>
    <recommendedName>
        <fullName evidence="1">DUF4136 domain-containing protein</fullName>
    </recommendedName>
</protein>
<dbReference type="PATRIC" id="fig|1769779.3.peg.437"/>
<sequence length="205" mass="22915">MPELLKLKCAPEIRMLFRFPANAVSRHYSMGAMRAALIAACLWMVGCATAPPVAVDYDPQADFSRLQTYFLLDPLGTGPVAPLELKRARQAVEGQLRLRYRPAASAGDADFLVRVQLQGAERVAVYEDRFGIYGGHGPWGFGWQVPLNVRQYRQVYFVIDALTPDQAPLWRGSIPSGAMGARSPEDQQQRLHNEAARLLNRFPPY</sequence>
<dbReference type="AlphaFoldDB" id="A0A1C9W434"/>
<dbReference type="STRING" id="1769779.AUP74_00436"/>
<evidence type="ECO:0000313" key="3">
    <source>
        <dbReference type="Proteomes" id="UP000095672"/>
    </source>
</evidence>
<reference evidence="3" key="1">
    <citation type="submission" date="2016-01" db="EMBL/GenBank/DDBJ databases">
        <title>Complete genome sequence of Microbulbifer sp. CCB-MM1, a halophile isolated from Matang Mangrove Forest, Perak.</title>
        <authorList>
            <person name="Moh T.H."/>
            <person name="Dinesh B."/>
            <person name="Lau N.-S."/>
            <person name="Go F."/>
            <person name="Alexander Chong S.-C."/>
        </authorList>
    </citation>
    <scope>NUCLEOTIDE SEQUENCE [LARGE SCALE GENOMIC DNA]</scope>
    <source>
        <strain evidence="3">CCB-MM1</strain>
    </source>
</reference>
<gene>
    <name evidence="2" type="ORF">AUP74_00436</name>
</gene>
<organism evidence="2 3">
    <name type="scientific">Microbulbifer aggregans</name>
    <dbReference type="NCBI Taxonomy" id="1769779"/>
    <lineage>
        <taxon>Bacteria</taxon>
        <taxon>Pseudomonadati</taxon>
        <taxon>Pseudomonadota</taxon>
        <taxon>Gammaproteobacteria</taxon>
        <taxon>Cellvibrionales</taxon>
        <taxon>Microbulbiferaceae</taxon>
        <taxon>Microbulbifer</taxon>
    </lineage>
</organism>
<proteinExistence type="predicted"/>
<dbReference type="Pfam" id="PF13590">
    <property type="entry name" value="DUF4136"/>
    <property type="match status" value="1"/>
</dbReference>
<evidence type="ECO:0000259" key="1">
    <source>
        <dbReference type="Pfam" id="PF13590"/>
    </source>
</evidence>
<evidence type="ECO:0000313" key="2">
    <source>
        <dbReference type="EMBL" id="AOS95907.1"/>
    </source>
</evidence>
<dbReference type="KEGG" id="micc:AUP74_00436"/>
<feature type="domain" description="DUF4136" evidence="1">
    <location>
        <begin position="53"/>
        <end position="204"/>
    </location>
</feature>
<dbReference type="EMBL" id="CP014143">
    <property type="protein sequence ID" value="AOS95907.1"/>
    <property type="molecule type" value="Genomic_DNA"/>
</dbReference>
<dbReference type="Gene3D" id="3.30.160.670">
    <property type="match status" value="1"/>
</dbReference>
<name>A0A1C9W434_9GAMM</name>